<dbReference type="AlphaFoldDB" id="A0A9N9RJB5"/>
<reference evidence="8" key="2">
    <citation type="submission" date="2022-10" db="EMBL/GenBank/DDBJ databases">
        <authorList>
            <consortium name="ENA_rothamsted_submissions"/>
            <consortium name="culmorum"/>
            <person name="King R."/>
        </authorList>
    </citation>
    <scope>NUCLEOTIDE SEQUENCE</scope>
</reference>
<evidence type="ECO:0000256" key="2">
    <source>
        <dbReference type="ARBA" id="ARBA00022517"/>
    </source>
</evidence>
<dbReference type="GO" id="GO:0003924">
    <property type="term" value="F:GTPase activity"/>
    <property type="evidence" value="ECO:0007669"/>
    <property type="project" value="InterPro"/>
</dbReference>
<dbReference type="GO" id="GO:0005525">
    <property type="term" value="F:GTP binding"/>
    <property type="evidence" value="ECO:0007669"/>
    <property type="project" value="UniProtKB-KW"/>
</dbReference>
<reference evidence="8" key="1">
    <citation type="submission" date="2022-01" db="EMBL/GenBank/DDBJ databases">
        <authorList>
            <person name="King R."/>
        </authorList>
    </citation>
    <scope>NUCLEOTIDE SEQUENCE</scope>
</reference>
<dbReference type="PROSITE" id="PS51710">
    <property type="entry name" value="G_OBG"/>
    <property type="match status" value="1"/>
</dbReference>
<keyword evidence="4" id="KW-0342">GTP-binding</keyword>
<organism evidence="8 9">
    <name type="scientific">Chironomus riparius</name>
    <dbReference type="NCBI Taxonomy" id="315576"/>
    <lineage>
        <taxon>Eukaryota</taxon>
        <taxon>Metazoa</taxon>
        <taxon>Ecdysozoa</taxon>
        <taxon>Arthropoda</taxon>
        <taxon>Hexapoda</taxon>
        <taxon>Insecta</taxon>
        <taxon>Pterygota</taxon>
        <taxon>Neoptera</taxon>
        <taxon>Endopterygota</taxon>
        <taxon>Diptera</taxon>
        <taxon>Nematocera</taxon>
        <taxon>Chironomoidea</taxon>
        <taxon>Chironomidae</taxon>
        <taxon>Chironominae</taxon>
        <taxon>Chironomus</taxon>
    </lineage>
</organism>
<dbReference type="PANTHER" id="PTHR11702:SF31">
    <property type="entry name" value="MITOCHONDRIAL RIBOSOME-ASSOCIATED GTPASE 2"/>
    <property type="match status" value="1"/>
</dbReference>
<dbReference type="PROSITE" id="PS51883">
    <property type="entry name" value="OBG"/>
    <property type="match status" value="1"/>
</dbReference>
<proteinExistence type="inferred from homology"/>
<dbReference type="GO" id="GO:0000287">
    <property type="term" value="F:magnesium ion binding"/>
    <property type="evidence" value="ECO:0007669"/>
    <property type="project" value="InterPro"/>
</dbReference>
<dbReference type="InterPro" id="IPR006169">
    <property type="entry name" value="GTP1_OBG_dom"/>
</dbReference>
<dbReference type="Proteomes" id="UP001153620">
    <property type="component" value="Chromosome 1"/>
</dbReference>
<dbReference type="SUPFAM" id="SSF82051">
    <property type="entry name" value="Obg GTP-binding protein N-terminal domain"/>
    <property type="match status" value="1"/>
</dbReference>
<dbReference type="Pfam" id="PF01018">
    <property type="entry name" value="GTP1_OBG"/>
    <property type="match status" value="1"/>
</dbReference>
<dbReference type="InterPro" id="IPR031167">
    <property type="entry name" value="G_OBG"/>
</dbReference>
<feature type="coiled-coil region" evidence="5">
    <location>
        <begin position="348"/>
        <end position="375"/>
    </location>
</feature>
<sequence length="375" mass="41373">MFASIRRTIGIQIRNYVKKPSPVALKSLKSKSSRETSQFFMDSRPVRVIAGKGGDGCSSFLRSFANDRAGPDGGDGGNGAHVIFQACNNTSDFKHLTSIITGSDGEKGMNKDCHGKTSDHKVVKVPLGTIIKNKSGQIVGDLNEKDMMFIAARGGAGGRGNKFFCTDDQQAPEICEYGAKGEDISYHLEIRSMADVGFIGLPNAGKSTLLRAITRAKPKVAPYAFTTLRPNIGIIPYSDYEQIGVADLPGLIEGSAENRGLGIQFLKHAERCNTLLFVVDVSNPEPWNDYFMLINEIKKFSKELVNRKQIIVANKIDLPESEENIELFREKLKDIPIIPISAKTGKNITELLQVIRKMYDEQKEIENKKKAEMNN</sequence>
<evidence type="ECO:0000259" key="7">
    <source>
        <dbReference type="PROSITE" id="PS51883"/>
    </source>
</evidence>
<keyword evidence="3" id="KW-0547">Nucleotide-binding</keyword>
<name>A0A9N9RJB5_9DIPT</name>
<dbReference type="NCBIfam" id="NF008956">
    <property type="entry name" value="PRK12299.1"/>
    <property type="match status" value="1"/>
</dbReference>
<evidence type="ECO:0000313" key="9">
    <source>
        <dbReference type="Proteomes" id="UP001153620"/>
    </source>
</evidence>
<gene>
    <name evidence="8" type="ORF">CHIRRI_LOCUS1130</name>
</gene>
<evidence type="ECO:0000256" key="1">
    <source>
        <dbReference type="ARBA" id="ARBA00007699"/>
    </source>
</evidence>
<feature type="domain" description="Obg" evidence="7">
    <location>
        <begin position="38"/>
        <end position="193"/>
    </location>
</feature>
<dbReference type="CDD" id="cd01898">
    <property type="entry name" value="Obg"/>
    <property type="match status" value="1"/>
</dbReference>
<dbReference type="Gene3D" id="2.70.210.12">
    <property type="entry name" value="GTP1/OBG domain"/>
    <property type="match status" value="1"/>
</dbReference>
<keyword evidence="2" id="KW-0690">Ribosome biogenesis</keyword>
<dbReference type="InterPro" id="IPR005225">
    <property type="entry name" value="Small_GTP-bd"/>
</dbReference>
<evidence type="ECO:0000313" key="8">
    <source>
        <dbReference type="EMBL" id="CAG9798145.1"/>
    </source>
</evidence>
<dbReference type="InterPro" id="IPR045086">
    <property type="entry name" value="OBG_GTPase"/>
</dbReference>
<evidence type="ECO:0000256" key="3">
    <source>
        <dbReference type="ARBA" id="ARBA00022741"/>
    </source>
</evidence>
<dbReference type="FunFam" id="2.70.210.12:FF:000001">
    <property type="entry name" value="GTPase Obg"/>
    <property type="match status" value="1"/>
</dbReference>
<dbReference type="Pfam" id="PF01926">
    <property type="entry name" value="MMR_HSR1"/>
    <property type="match status" value="1"/>
</dbReference>
<dbReference type="PIRSF" id="PIRSF002401">
    <property type="entry name" value="GTP_bd_Obg/CgtA"/>
    <property type="match status" value="1"/>
</dbReference>
<dbReference type="OrthoDB" id="347018at2759"/>
<dbReference type="PRINTS" id="PR00326">
    <property type="entry name" value="GTP1OBG"/>
</dbReference>
<dbReference type="NCBIfam" id="TIGR00231">
    <property type="entry name" value="small_GTP"/>
    <property type="match status" value="1"/>
</dbReference>
<keyword evidence="5" id="KW-0175">Coiled coil</keyword>
<dbReference type="InterPro" id="IPR014100">
    <property type="entry name" value="GTP-bd_Obg/CgtA"/>
</dbReference>
<dbReference type="Gene3D" id="3.40.50.300">
    <property type="entry name" value="P-loop containing nucleotide triphosphate hydrolases"/>
    <property type="match status" value="1"/>
</dbReference>
<dbReference type="InterPro" id="IPR027417">
    <property type="entry name" value="P-loop_NTPase"/>
</dbReference>
<dbReference type="SUPFAM" id="SSF52540">
    <property type="entry name" value="P-loop containing nucleoside triphosphate hydrolases"/>
    <property type="match status" value="1"/>
</dbReference>
<dbReference type="EMBL" id="OU895877">
    <property type="protein sequence ID" value="CAG9798145.1"/>
    <property type="molecule type" value="Genomic_DNA"/>
</dbReference>
<evidence type="ECO:0008006" key="10">
    <source>
        <dbReference type="Google" id="ProtNLM"/>
    </source>
</evidence>
<evidence type="ECO:0000259" key="6">
    <source>
        <dbReference type="PROSITE" id="PS51710"/>
    </source>
</evidence>
<feature type="domain" description="OBG-type G" evidence="6">
    <location>
        <begin position="194"/>
        <end position="360"/>
    </location>
</feature>
<protein>
    <recommendedName>
        <fullName evidence="10">Mitochondrial ribosome-associated GTPase 2</fullName>
    </recommendedName>
</protein>
<accession>A0A9N9RJB5</accession>
<dbReference type="InterPro" id="IPR036726">
    <property type="entry name" value="GTP1_OBG_dom_sf"/>
</dbReference>
<evidence type="ECO:0000256" key="5">
    <source>
        <dbReference type="SAM" id="Coils"/>
    </source>
</evidence>
<comment type="similarity">
    <text evidence="1">Belongs to the TRAFAC class OBG-HflX-like GTPase superfamily. OBG GTPase family.</text>
</comment>
<dbReference type="GO" id="GO:0005739">
    <property type="term" value="C:mitochondrion"/>
    <property type="evidence" value="ECO:0007669"/>
    <property type="project" value="TreeGrafter"/>
</dbReference>
<dbReference type="NCBIfam" id="TIGR02729">
    <property type="entry name" value="Obg_CgtA"/>
    <property type="match status" value="1"/>
</dbReference>
<keyword evidence="9" id="KW-1185">Reference proteome</keyword>
<dbReference type="GO" id="GO:0042254">
    <property type="term" value="P:ribosome biogenesis"/>
    <property type="evidence" value="ECO:0007669"/>
    <property type="project" value="UniProtKB-UniRule"/>
</dbReference>
<evidence type="ECO:0000256" key="4">
    <source>
        <dbReference type="ARBA" id="ARBA00023134"/>
    </source>
</evidence>
<dbReference type="InterPro" id="IPR006073">
    <property type="entry name" value="GTP-bd"/>
</dbReference>
<dbReference type="PANTHER" id="PTHR11702">
    <property type="entry name" value="DEVELOPMENTALLY REGULATED GTP-BINDING PROTEIN-RELATED"/>
    <property type="match status" value="1"/>
</dbReference>